<keyword evidence="1" id="KW-0812">Transmembrane</keyword>
<evidence type="ECO:0000256" key="1">
    <source>
        <dbReference type="SAM" id="Phobius"/>
    </source>
</evidence>
<protein>
    <submittedName>
        <fullName evidence="2">Uncharacterized protein</fullName>
    </submittedName>
</protein>
<gene>
    <name evidence="2" type="ORF">OIDMADRAFT_174714</name>
</gene>
<feature type="transmembrane region" description="Helical" evidence="1">
    <location>
        <begin position="29"/>
        <end position="50"/>
    </location>
</feature>
<dbReference type="OrthoDB" id="3348320at2759"/>
<dbReference type="EMBL" id="KN832870">
    <property type="protein sequence ID" value="KIN07797.1"/>
    <property type="molecule type" value="Genomic_DNA"/>
</dbReference>
<dbReference type="InParanoid" id="A0A0C3I022"/>
<dbReference type="HOGENOM" id="CLU_093582_1_0_1"/>
<proteinExistence type="predicted"/>
<organism evidence="2 3">
    <name type="scientific">Oidiodendron maius (strain Zn)</name>
    <dbReference type="NCBI Taxonomy" id="913774"/>
    <lineage>
        <taxon>Eukaryota</taxon>
        <taxon>Fungi</taxon>
        <taxon>Dikarya</taxon>
        <taxon>Ascomycota</taxon>
        <taxon>Pezizomycotina</taxon>
        <taxon>Leotiomycetes</taxon>
        <taxon>Leotiomycetes incertae sedis</taxon>
        <taxon>Myxotrichaceae</taxon>
        <taxon>Oidiodendron</taxon>
    </lineage>
</organism>
<accession>A0A0C3I022</accession>
<reference evidence="3" key="2">
    <citation type="submission" date="2015-01" db="EMBL/GenBank/DDBJ databases">
        <title>Evolutionary Origins and Diversification of the Mycorrhizal Mutualists.</title>
        <authorList>
            <consortium name="DOE Joint Genome Institute"/>
            <consortium name="Mycorrhizal Genomics Consortium"/>
            <person name="Kohler A."/>
            <person name="Kuo A."/>
            <person name="Nagy L.G."/>
            <person name="Floudas D."/>
            <person name="Copeland A."/>
            <person name="Barry K.W."/>
            <person name="Cichocki N."/>
            <person name="Veneault-Fourrey C."/>
            <person name="LaButti K."/>
            <person name="Lindquist E.A."/>
            <person name="Lipzen A."/>
            <person name="Lundell T."/>
            <person name="Morin E."/>
            <person name="Murat C."/>
            <person name="Riley R."/>
            <person name="Ohm R."/>
            <person name="Sun H."/>
            <person name="Tunlid A."/>
            <person name="Henrissat B."/>
            <person name="Grigoriev I.V."/>
            <person name="Hibbett D.S."/>
            <person name="Martin F."/>
        </authorList>
    </citation>
    <scope>NUCLEOTIDE SEQUENCE [LARGE SCALE GENOMIC DNA]</scope>
    <source>
        <strain evidence="3">Zn</strain>
    </source>
</reference>
<dbReference type="Proteomes" id="UP000054321">
    <property type="component" value="Unassembled WGS sequence"/>
</dbReference>
<sequence length="220" mass="24790">MSEGKLFLNADDFRRALTALDVEMGEEPFLVAFAPIQIVAAGGFLAVSLLHNRDATSDIDYVLDPEWSRDDEIKIPLQNAIDRVGEKLQLNKNWINEDIKLLATGSAKASIFEGAEKQGIILFSGDHLLIRAAPIEWALETKLRRLYAGQRGRKFDSDLSDAVAMLKYLKDKQGCMLDRTYIQNLNLNGFDLRPDNATMERVAAEYRKVYNDDVFVPLPI</sequence>
<keyword evidence="3" id="KW-1185">Reference proteome</keyword>
<evidence type="ECO:0000313" key="2">
    <source>
        <dbReference type="EMBL" id="KIN07797.1"/>
    </source>
</evidence>
<dbReference type="AlphaFoldDB" id="A0A0C3I022"/>
<keyword evidence="1" id="KW-0472">Membrane</keyword>
<reference evidence="2 3" key="1">
    <citation type="submission" date="2014-04" db="EMBL/GenBank/DDBJ databases">
        <authorList>
            <consortium name="DOE Joint Genome Institute"/>
            <person name="Kuo A."/>
            <person name="Martino E."/>
            <person name="Perotto S."/>
            <person name="Kohler A."/>
            <person name="Nagy L.G."/>
            <person name="Floudas D."/>
            <person name="Copeland A."/>
            <person name="Barry K.W."/>
            <person name="Cichocki N."/>
            <person name="Veneault-Fourrey C."/>
            <person name="LaButti K."/>
            <person name="Lindquist E.A."/>
            <person name="Lipzen A."/>
            <person name="Lundell T."/>
            <person name="Morin E."/>
            <person name="Murat C."/>
            <person name="Sun H."/>
            <person name="Tunlid A."/>
            <person name="Henrissat B."/>
            <person name="Grigoriev I.V."/>
            <person name="Hibbett D.S."/>
            <person name="Martin F."/>
            <person name="Nordberg H.P."/>
            <person name="Cantor M.N."/>
            <person name="Hua S.X."/>
        </authorList>
    </citation>
    <scope>NUCLEOTIDE SEQUENCE [LARGE SCALE GENOMIC DNA]</scope>
    <source>
        <strain evidence="2 3">Zn</strain>
    </source>
</reference>
<name>A0A0C3I022_OIDMZ</name>
<dbReference type="STRING" id="913774.A0A0C3I022"/>
<keyword evidence="1" id="KW-1133">Transmembrane helix</keyword>
<evidence type="ECO:0000313" key="3">
    <source>
        <dbReference type="Proteomes" id="UP000054321"/>
    </source>
</evidence>